<keyword evidence="3" id="KW-1185">Reference proteome</keyword>
<dbReference type="EMBL" id="CADIKC010000011">
    <property type="protein sequence ID" value="CAB3735836.1"/>
    <property type="molecule type" value="Genomic_DNA"/>
</dbReference>
<dbReference type="RefSeq" id="WP_175053796.1">
    <property type="nucleotide sequence ID" value="NZ_CADIKC010000011.1"/>
</dbReference>
<gene>
    <name evidence="2" type="ORF">LMG24238_06170</name>
</gene>
<dbReference type="PROSITE" id="PS51257">
    <property type="entry name" value="PROKAR_LIPOPROTEIN"/>
    <property type="match status" value="1"/>
</dbReference>
<evidence type="ECO:0000313" key="3">
    <source>
        <dbReference type="Proteomes" id="UP000494255"/>
    </source>
</evidence>
<dbReference type="AlphaFoldDB" id="A0A6J5CHZ7"/>
<name>A0A6J5CHZ7_9BURK</name>
<dbReference type="Proteomes" id="UP000494255">
    <property type="component" value="Unassembled WGS sequence"/>
</dbReference>
<protein>
    <recommendedName>
        <fullName evidence="4">DUF4810 domain-containing protein</fullName>
    </recommendedName>
</protein>
<evidence type="ECO:0008006" key="4">
    <source>
        <dbReference type="Google" id="ProtNLM"/>
    </source>
</evidence>
<accession>A0A6J5CHZ7</accession>
<dbReference type="Pfam" id="PF16068">
    <property type="entry name" value="DUF4810"/>
    <property type="match status" value="1"/>
</dbReference>
<organism evidence="2 3">
    <name type="scientific">Paraburkholderia sediminicola</name>
    <dbReference type="NCBI Taxonomy" id="458836"/>
    <lineage>
        <taxon>Bacteria</taxon>
        <taxon>Pseudomonadati</taxon>
        <taxon>Pseudomonadota</taxon>
        <taxon>Betaproteobacteria</taxon>
        <taxon>Burkholderiales</taxon>
        <taxon>Burkholderiaceae</taxon>
        <taxon>Paraburkholderia</taxon>
    </lineage>
</organism>
<reference evidence="2 3" key="1">
    <citation type="submission" date="2020-04" db="EMBL/GenBank/DDBJ databases">
        <authorList>
            <person name="De Canck E."/>
        </authorList>
    </citation>
    <scope>NUCLEOTIDE SEQUENCE [LARGE SCALE GENOMIC DNA]</scope>
    <source>
        <strain evidence="2 3">LMG 24238</strain>
    </source>
</reference>
<feature type="chain" id="PRO_5026797478" description="DUF4810 domain-containing protein" evidence="1">
    <location>
        <begin position="19"/>
        <end position="123"/>
    </location>
</feature>
<dbReference type="InterPro" id="IPR014508">
    <property type="entry name" value="UCP020555_TPR-like"/>
</dbReference>
<evidence type="ECO:0000313" key="2">
    <source>
        <dbReference type="EMBL" id="CAB3735836.1"/>
    </source>
</evidence>
<proteinExistence type="predicted"/>
<dbReference type="PIRSF" id="PIRSF020555">
    <property type="entry name" value="UCP020555"/>
    <property type="match status" value="1"/>
</dbReference>
<feature type="signal peptide" evidence="1">
    <location>
        <begin position="1"/>
        <end position="18"/>
    </location>
</feature>
<sequence>MMKAWVKGGCAAALVALASGCVQQPVAKYNWGDYESAMYSYYQTPADSHAFAEKLLAAIQASESANKKVPPGMYAEYGELLFEAGDNANAATYFEKEKATWPESSVLMTNMIRLASTNPTKKP</sequence>
<keyword evidence="1" id="KW-0732">Signal</keyword>
<dbReference type="GeneID" id="97044748"/>
<evidence type="ECO:0000256" key="1">
    <source>
        <dbReference type="SAM" id="SignalP"/>
    </source>
</evidence>